<name>A0AA41Y4M2_9BACT</name>
<protein>
    <submittedName>
        <fullName evidence="4">FecR domain-containing protein</fullName>
    </submittedName>
</protein>
<dbReference type="RefSeq" id="WP_282590434.1">
    <property type="nucleotide sequence ID" value="NZ_JAPAAF010000003.1"/>
</dbReference>
<dbReference type="PANTHER" id="PTHR30273">
    <property type="entry name" value="PERIPLASMIC SIGNAL SENSOR AND SIGMA FACTOR ACTIVATOR FECR-RELATED"/>
    <property type="match status" value="1"/>
</dbReference>
<dbReference type="PANTHER" id="PTHR30273:SF2">
    <property type="entry name" value="PROTEIN FECR"/>
    <property type="match status" value="1"/>
</dbReference>
<evidence type="ECO:0000259" key="2">
    <source>
        <dbReference type="Pfam" id="PF04773"/>
    </source>
</evidence>
<dbReference type="Gene3D" id="2.60.120.1440">
    <property type="match status" value="1"/>
</dbReference>
<evidence type="ECO:0000259" key="3">
    <source>
        <dbReference type="Pfam" id="PF16344"/>
    </source>
</evidence>
<feature type="transmembrane region" description="Helical" evidence="1">
    <location>
        <begin position="91"/>
        <end position="110"/>
    </location>
</feature>
<dbReference type="Gene3D" id="3.55.50.30">
    <property type="match status" value="1"/>
</dbReference>
<keyword evidence="5" id="KW-1185">Reference proteome</keyword>
<dbReference type="EMBL" id="JAPAAF010000003">
    <property type="protein sequence ID" value="MCW0481824.1"/>
    <property type="molecule type" value="Genomic_DNA"/>
</dbReference>
<dbReference type="InterPro" id="IPR012373">
    <property type="entry name" value="Ferrdict_sens_TM"/>
</dbReference>
<dbReference type="InterPro" id="IPR006860">
    <property type="entry name" value="FecR"/>
</dbReference>
<dbReference type="Pfam" id="PF16344">
    <property type="entry name" value="FecR_C"/>
    <property type="match status" value="1"/>
</dbReference>
<comment type="caution">
    <text evidence="4">The sequence shown here is derived from an EMBL/GenBank/DDBJ whole genome shotgun (WGS) entry which is preliminary data.</text>
</comment>
<dbReference type="Pfam" id="PF04773">
    <property type="entry name" value="FecR"/>
    <property type="match status" value="1"/>
</dbReference>
<keyword evidence="1" id="KW-0472">Membrane</keyword>
<keyword evidence="1" id="KW-1133">Transmembrane helix</keyword>
<dbReference type="Proteomes" id="UP001163821">
    <property type="component" value="Unassembled WGS sequence"/>
</dbReference>
<accession>A0AA41Y4M2</accession>
<evidence type="ECO:0000256" key="1">
    <source>
        <dbReference type="SAM" id="Phobius"/>
    </source>
</evidence>
<feature type="domain" description="Protein FecR C-terminal" evidence="3">
    <location>
        <begin position="325"/>
        <end position="383"/>
    </location>
</feature>
<organism evidence="4 5">
    <name type="scientific">Gaoshiqia sediminis</name>
    <dbReference type="NCBI Taxonomy" id="2986998"/>
    <lineage>
        <taxon>Bacteria</taxon>
        <taxon>Pseudomonadati</taxon>
        <taxon>Bacteroidota</taxon>
        <taxon>Bacteroidia</taxon>
        <taxon>Marinilabiliales</taxon>
        <taxon>Prolixibacteraceae</taxon>
        <taxon>Gaoshiqia</taxon>
    </lineage>
</organism>
<feature type="domain" description="FecR protein" evidence="2">
    <location>
        <begin position="183"/>
        <end position="276"/>
    </location>
</feature>
<evidence type="ECO:0000313" key="5">
    <source>
        <dbReference type="Proteomes" id="UP001163821"/>
    </source>
</evidence>
<dbReference type="GO" id="GO:0016989">
    <property type="term" value="F:sigma factor antagonist activity"/>
    <property type="evidence" value="ECO:0007669"/>
    <property type="project" value="TreeGrafter"/>
</dbReference>
<dbReference type="AlphaFoldDB" id="A0AA41Y4M2"/>
<dbReference type="InterPro" id="IPR032508">
    <property type="entry name" value="FecR_C"/>
</dbReference>
<proteinExistence type="predicted"/>
<gene>
    <name evidence="4" type="ORF">N2K84_03720</name>
</gene>
<evidence type="ECO:0000313" key="4">
    <source>
        <dbReference type="EMBL" id="MCW0481824.1"/>
    </source>
</evidence>
<keyword evidence="1" id="KW-0812">Transmembrane</keyword>
<reference evidence="4" key="1">
    <citation type="submission" date="2022-10" db="EMBL/GenBank/DDBJ databases">
        <title>Gaoshiqiia sediminis gen. nov., sp. nov., isolated from coastal sediment.</title>
        <authorList>
            <person name="Yu W.X."/>
            <person name="Mu D.S."/>
            <person name="Du J.Z."/>
            <person name="Liang Y.Q."/>
        </authorList>
    </citation>
    <scope>NUCLEOTIDE SEQUENCE</scope>
    <source>
        <strain evidence="4">A06</strain>
    </source>
</reference>
<sequence>MADLEKYIEDKRFIKWVYEPDPETEAYFASYLEAHPDEKTEFLRVKKELSLLKVKQLKPDTATKERIYHEITAARPAGKTGHLVRFNLAVWVRYAAVAIFFFAIGSLFMYEFGRNAGTMPVAESLLVKSASQNTMVYLADGSQREIGHAQTVIDFSHSGHLVVENDTIKIGKTFPQNSKNLVVVPHGKRAVVKLYDNSEVKLNAGSRIILPDAFSKETRNAYLVGEAFFDIRKDPAHPFLVETSSAVVKVLGTSFHLAAYPDREEVSTFLQEGVVRFRAADHGLFTGWVELKPNEQATFSRASQKIAVTRGDETYYRLWKDGIVQFNNETVQQLINRVEQYFNITVRLPDPQVGDLRISGKLDLNKDLNEVFEYVELITDKKVVKENAGAFSLN</sequence>